<keyword evidence="1" id="KW-0732">Signal</keyword>
<reference evidence="2 3" key="1">
    <citation type="submission" date="2020-11" db="EMBL/GenBank/DDBJ databases">
        <title>Pseudomonas fulva producing VIM-24.</title>
        <authorList>
            <person name="Liu S."/>
        </authorList>
    </citation>
    <scope>NUCLEOTIDE SEQUENCE [LARGE SCALE GENOMIC DNA]</scope>
    <source>
        <strain evidence="2 3">ZDHY414</strain>
    </source>
</reference>
<dbReference type="EMBL" id="CP064946">
    <property type="protein sequence ID" value="QPH48335.1"/>
    <property type="molecule type" value="Genomic_DNA"/>
</dbReference>
<protein>
    <submittedName>
        <fullName evidence="2">Uncharacterized protein</fullName>
    </submittedName>
</protein>
<name>A0A7S9Q7H7_9PSED</name>
<dbReference type="RefSeq" id="WP_196110161.1">
    <property type="nucleotide sequence ID" value="NZ_CP064946.1"/>
</dbReference>
<dbReference type="AlphaFoldDB" id="A0A7S9Q7H7"/>
<evidence type="ECO:0000313" key="2">
    <source>
        <dbReference type="EMBL" id="QPH48335.1"/>
    </source>
</evidence>
<proteinExistence type="predicted"/>
<gene>
    <name evidence="2" type="ORF">IZU98_18365</name>
</gene>
<dbReference type="Proteomes" id="UP000594430">
    <property type="component" value="Chromosome"/>
</dbReference>
<evidence type="ECO:0000313" key="3">
    <source>
        <dbReference type="Proteomes" id="UP000594430"/>
    </source>
</evidence>
<sequence>MKKTIGLCFSLVLAASSLASTAQAYERVELDDQRTSVEYAGPIKAVAKVIEGYKWLGQTKDMNGGVVFEAYDNKFFGRPDSYLGNAILVKATFYTYQRVTKETVMIARKSEIDGFVELYAEHSPELQMHIKVIDNDTFQVFNSVHDYQNPNKLYTYKKVTQFNKSPYGERLKSAKDDGTIF</sequence>
<evidence type="ECO:0000256" key="1">
    <source>
        <dbReference type="SAM" id="SignalP"/>
    </source>
</evidence>
<accession>A0A7S9Q7H7</accession>
<feature type="chain" id="PRO_5031187577" evidence="1">
    <location>
        <begin position="25"/>
        <end position="181"/>
    </location>
</feature>
<organism evidence="2 3">
    <name type="scientific">Pseudomonas fulva</name>
    <dbReference type="NCBI Taxonomy" id="47880"/>
    <lineage>
        <taxon>Bacteria</taxon>
        <taxon>Pseudomonadati</taxon>
        <taxon>Pseudomonadota</taxon>
        <taxon>Gammaproteobacteria</taxon>
        <taxon>Pseudomonadales</taxon>
        <taxon>Pseudomonadaceae</taxon>
        <taxon>Pseudomonas</taxon>
    </lineage>
</organism>
<feature type="signal peptide" evidence="1">
    <location>
        <begin position="1"/>
        <end position="24"/>
    </location>
</feature>